<evidence type="ECO:0000313" key="9">
    <source>
        <dbReference type="EMBL" id="GBG90632.1"/>
    </source>
</evidence>
<feature type="compositionally biased region" description="Acidic residues" evidence="7">
    <location>
        <begin position="1263"/>
        <end position="1274"/>
    </location>
</feature>
<dbReference type="PANTHER" id="PTHR37984">
    <property type="entry name" value="PROTEIN CBG26694"/>
    <property type="match status" value="1"/>
</dbReference>
<feature type="compositionally biased region" description="Basic and acidic residues" evidence="7">
    <location>
        <begin position="1313"/>
        <end position="1324"/>
    </location>
</feature>
<evidence type="ECO:0000256" key="7">
    <source>
        <dbReference type="SAM" id="MobiDB-lite"/>
    </source>
</evidence>
<feature type="compositionally biased region" description="Basic and acidic residues" evidence="7">
    <location>
        <begin position="1182"/>
        <end position="1198"/>
    </location>
</feature>
<feature type="region of interest" description="Disordered" evidence="7">
    <location>
        <begin position="230"/>
        <end position="251"/>
    </location>
</feature>
<dbReference type="Gene3D" id="1.10.340.70">
    <property type="match status" value="1"/>
</dbReference>
<dbReference type="Proteomes" id="UP000265515">
    <property type="component" value="Unassembled WGS sequence"/>
</dbReference>
<feature type="compositionally biased region" description="Basic and acidic residues" evidence="7">
    <location>
        <begin position="1716"/>
        <end position="1742"/>
    </location>
</feature>
<dbReference type="InterPro" id="IPR043502">
    <property type="entry name" value="DNA/RNA_pol_sf"/>
</dbReference>
<accession>A0A388M847</accession>
<dbReference type="GO" id="GO:0003676">
    <property type="term" value="F:nucleic acid binding"/>
    <property type="evidence" value="ECO:0007669"/>
    <property type="project" value="InterPro"/>
</dbReference>
<evidence type="ECO:0000259" key="8">
    <source>
        <dbReference type="PROSITE" id="PS50994"/>
    </source>
</evidence>
<keyword evidence="2" id="KW-0548">Nucleotidyltransferase</keyword>
<dbReference type="GO" id="GO:0015074">
    <property type="term" value="P:DNA integration"/>
    <property type="evidence" value="ECO:0007669"/>
    <property type="project" value="InterPro"/>
</dbReference>
<feature type="compositionally biased region" description="Basic and acidic residues" evidence="7">
    <location>
        <begin position="1148"/>
        <end position="1174"/>
    </location>
</feature>
<keyword evidence="6" id="KW-0695">RNA-directed DNA polymerase</keyword>
<comment type="caution">
    <text evidence="9">The sequence shown here is derived from an EMBL/GenBank/DDBJ whole genome shotgun (WGS) entry which is preliminary data.</text>
</comment>
<feature type="region of interest" description="Disordered" evidence="7">
    <location>
        <begin position="1259"/>
        <end position="1324"/>
    </location>
</feature>
<reference evidence="9 10" key="1">
    <citation type="journal article" date="2018" name="Cell">
        <title>The Chara Genome: Secondary Complexity and Implications for Plant Terrestrialization.</title>
        <authorList>
            <person name="Nishiyama T."/>
            <person name="Sakayama H."/>
            <person name="Vries J.D."/>
            <person name="Buschmann H."/>
            <person name="Saint-Marcoux D."/>
            <person name="Ullrich K.K."/>
            <person name="Haas F.B."/>
            <person name="Vanderstraeten L."/>
            <person name="Becker D."/>
            <person name="Lang D."/>
            <person name="Vosolsobe S."/>
            <person name="Rombauts S."/>
            <person name="Wilhelmsson P.K.I."/>
            <person name="Janitza P."/>
            <person name="Kern R."/>
            <person name="Heyl A."/>
            <person name="Rumpler F."/>
            <person name="Villalobos L.I.A.C."/>
            <person name="Clay J.M."/>
            <person name="Skokan R."/>
            <person name="Toyoda A."/>
            <person name="Suzuki Y."/>
            <person name="Kagoshima H."/>
            <person name="Schijlen E."/>
            <person name="Tajeshwar N."/>
            <person name="Catarino B."/>
            <person name="Hetherington A.J."/>
            <person name="Saltykova A."/>
            <person name="Bonnot C."/>
            <person name="Breuninger H."/>
            <person name="Symeonidi A."/>
            <person name="Radhakrishnan G.V."/>
            <person name="Van Nieuwerburgh F."/>
            <person name="Deforce D."/>
            <person name="Chang C."/>
            <person name="Karol K.G."/>
            <person name="Hedrich R."/>
            <person name="Ulvskov P."/>
            <person name="Glockner G."/>
            <person name="Delwiche C.F."/>
            <person name="Petrasek J."/>
            <person name="Van de Peer Y."/>
            <person name="Friml J."/>
            <person name="Beilby M."/>
            <person name="Dolan L."/>
            <person name="Kohara Y."/>
            <person name="Sugano S."/>
            <person name="Fujiyama A."/>
            <person name="Delaux P.-M."/>
            <person name="Quint M."/>
            <person name="TheiBen G."/>
            <person name="Hagemann M."/>
            <person name="Harholt J."/>
            <person name="Dunand C."/>
            <person name="Zachgo S."/>
            <person name="Langdale J."/>
            <person name="Maumus F."/>
            <person name="Straeten D.V.D."/>
            <person name="Gould S.B."/>
            <person name="Rensing S.A."/>
        </authorList>
    </citation>
    <scope>NUCLEOTIDE SEQUENCE [LARGE SCALE GENOMIC DNA]</scope>
    <source>
        <strain evidence="9 10">S276</strain>
    </source>
</reference>
<dbReference type="InterPro" id="IPR041373">
    <property type="entry name" value="RT_RNaseH"/>
</dbReference>
<dbReference type="GO" id="GO:0003964">
    <property type="term" value="F:RNA-directed DNA polymerase activity"/>
    <property type="evidence" value="ECO:0007669"/>
    <property type="project" value="UniProtKB-KW"/>
</dbReference>
<dbReference type="GO" id="GO:0004519">
    <property type="term" value="F:endonuclease activity"/>
    <property type="evidence" value="ECO:0007669"/>
    <property type="project" value="UniProtKB-KW"/>
</dbReference>
<feature type="region of interest" description="Disordered" evidence="7">
    <location>
        <begin position="1620"/>
        <end position="1759"/>
    </location>
</feature>
<dbReference type="InterPro" id="IPR012337">
    <property type="entry name" value="RNaseH-like_sf"/>
</dbReference>
<dbReference type="Gramene" id="GBG90632">
    <property type="protein sequence ID" value="GBG90632"/>
    <property type="gene ID" value="CBR_g50977"/>
</dbReference>
<dbReference type="InterPro" id="IPR036397">
    <property type="entry name" value="RNaseH_sf"/>
</dbReference>
<sequence length="1783" mass="201289">MTSNIGDSSGKVLTLDDLIEAMDKRERTPRSVPKVDTFHFNGERVSEWLDLVEQALVGVPDETKFKRILQYVLHKHHPEVQKVVDDANGDWAKFREGMQRKYRLGDGLLTMADLESMNRDDFTTIGPFLQEFKKKARKVEQHQVRLQRQKRKERDAAGTPGVKKIITDVLAGLDPVIQRKVMAAVQEKGKGAAVEEATQEGWEEEGPVPPHLTKAQPCGNYEVVTCRNTGPRSLRNRPNPGSFTIEESEDAHRRLRAEPEEEVEGEAFSLSLSDVGKAMDIVATHETADPDAIQALREQVLEYPQDQEWTLGEDQEEVVANMKEEFREGGLVLGAPDYDATETRPFIVETDAGPTTLGGVLIQADITGKERPLRFESRTLCTPERNYSQFKRETLAVLHCLRIFRNYIFGRRFILRVDPTTLAFFLRNYVPSDPTVARWLTYIWMFNFELERIPGNKNRADGLSRINWDRQDGEAVEDTPPVDGFLDQDEDIRLHINKWSPRVPSCVGHPIWHAPKGYERKAELVFKPFEEEDPWGGRDVQCMTNMALAGDHCMVDEVLTIEEGPDKVKCHEELIGGMYLLINTLLQESLDLESSLNPAEGRDTALESQDDEFEEGEIKEAFLTEEYDGIYLELGLLLSCEMRDRDASHRAQMMRDRYLVRDGHLFIRRKVGNPRRVVCGRNCQIDIIAALHDVIAGGHQGVTATYAKISELYYWDGMMEMVGKFYQSCVPCQEQSRLRPGEPLHPRLEREVGAVVHLDLLFMPLGDHGYNYIFDARDNLSGFVDGRAIRTKTGPVLVSCIEEYYLRYPFVREFVMDRGSEFTCQEVQDLLSRYGLVANYTTAAHPQANAPVERGHSTITALLAKWTEGKPSQWPRYLRAAFFVENITVKRTTKYAPATLWYGRHATFPIESFLKTWRRQDLEEAGQEVVRSLSDRAMRRDQRIPDRGAEWNGVERLGVRDKIEEVRGQRRAMPRGGRGTRPPRRPAGASGGHGRHGPYRRASTPVYNDGDIELFMNEFWGHADHMGWTVTRTIERLRGVGRFTEPIAQIRREARTRSEVEARMQELRPSPVGPDGRPIRLEIGNADDFIPAFEQFMQGHAILRSEWMTTLPLWTRKAERPLARQIRGMARDWDGCKAHLRAAFRQPEPPRPRVERPLRSCRQREPEPAEDRTSRRGRKALARREEETVPEAEERGEGPECELGPVEFHRYTGTGLGGSPQHTQREVPASGGSLQELEAHLDAAQWREPPMSERRIEAIAEVPQEDVPDPEQEEGPSAPKDRIGDEIIEVEEDTPPQGPAVGLRLGSLLKSPPDTRKKVQREEVSISVPEIALSPTGMEASEAEGASLRREADSLIDSHLAAHALEQPNLEEVIPVELPREPGKAEVETSGGNRGCQEVLPNPAEVLPNPAEELTIPRERWNRGCQEEIRQEGQRLEAAEVLPNPPPPYKPYGLREMWGKFLTRHGEGLTTPGKAEVETSQRADEYLDQRIRSVSKTSFDRYMMLEADLRGKELKEAGLESRLGTIEAKVRGLRALVTSQAATILELKQQLHDGRNGVESNRPGERRQPGHGVSEQPAVAEPQQEAPMGRVILEPEEAEAKRKAEREAFEFRAPTELAVLPTMAADPAMPPSLEERLPSDSDEPPQGSTGGSLDVLLEAVHSMQEDAGLFSPESKLEEPLESEMGGAMEGIIAGRPQGLDTPDYEPEGARAQPEPSPRESEAGSERPRDVPQCHELDGEARETPSPAGPQRKKKRPRKSFDSTCFYCTKEEHSALQCLKFLKD</sequence>
<keyword evidence="3" id="KW-0540">Nuclease</keyword>
<dbReference type="CDD" id="cd09274">
    <property type="entry name" value="RNase_HI_RT_Ty3"/>
    <property type="match status" value="1"/>
</dbReference>
<dbReference type="SUPFAM" id="SSF53098">
    <property type="entry name" value="Ribonuclease H-like"/>
    <property type="match status" value="1"/>
</dbReference>
<dbReference type="Pfam" id="PF17917">
    <property type="entry name" value="RT_RNaseH"/>
    <property type="match status" value="1"/>
</dbReference>
<keyword evidence="5" id="KW-0378">Hydrolase</keyword>
<proteinExistence type="predicted"/>
<feature type="compositionally biased region" description="Basic and acidic residues" evidence="7">
    <location>
        <begin position="1552"/>
        <end position="1568"/>
    </location>
</feature>
<dbReference type="InterPro" id="IPR050951">
    <property type="entry name" value="Retrovirus_Pol_polyprotein"/>
</dbReference>
<feature type="region of interest" description="Disordered" evidence="7">
    <location>
        <begin position="1375"/>
        <end position="1398"/>
    </location>
</feature>
<dbReference type="GO" id="GO:0016787">
    <property type="term" value="F:hydrolase activity"/>
    <property type="evidence" value="ECO:0007669"/>
    <property type="project" value="UniProtKB-KW"/>
</dbReference>
<dbReference type="InterPro" id="IPR041588">
    <property type="entry name" value="Integrase_H2C2"/>
</dbReference>
<dbReference type="Gene3D" id="3.30.420.10">
    <property type="entry name" value="Ribonuclease H-like superfamily/Ribonuclease H"/>
    <property type="match status" value="1"/>
</dbReference>
<dbReference type="InterPro" id="IPR001584">
    <property type="entry name" value="Integrase_cat-core"/>
</dbReference>
<feature type="region of interest" description="Disordered" evidence="7">
    <location>
        <begin position="1141"/>
        <end position="1232"/>
    </location>
</feature>
<feature type="region of interest" description="Disordered" evidence="7">
    <location>
        <begin position="969"/>
        <end position="1003"/>
    </location>
</feature>
<dbReference type="PANTHER" id="PTHR37984:SF5">
    <property type="entry name" value="PROTEIN NYNRIN-LIKE"/>
    <property type="match status" value="1"/>
</dbReference>
<gene>
    <name evidence="9" type="ORF">CBR_g50977</name>
</gene>
<dbReference type="Pfam" id="PF17921">
    <property type="entry name" value="Integrase_H2C2"/>
    <property type="match status" value="1"/>
</dbReference>
<organism evidence="9 10">
    <name type="scientific">Chara braunii</name>
    <name type="common">Braun's stonewort</name>
    <dbReference type="NCBI Taxonomy" id="69332"/>
    <lineage>
        <taxon>Eukaryota</taxon>
        <taxon>Viridiplantae</taxon>
        <taxon>Streptophyta</taxon>
        <taxon>Charophyceae</taxon>
        <taxon>Charales</taxon>
        <taxon>Characeae</taxon>
        <taxon>Chara</taxon>
    </lineage>
</organism>
<dbReference type="SUPFAM" id="SSF56672">
    <property type="entry name" value="DNA/RNA polymerases"/>
    <property type="match status" value="1"/>
</dbReference>
<dbReference type="PROSITE" id="PS50994">
    <property type="entry name" value="INTEGRASE"/>
    <property type="match status" value="1"/>
</dbReference>
<evidence type="ECO:0000256" key="4">
    <source>
        <dbReference type="ARBA" id="ARBA00022759"/>
    </source>
</evidence>
<evidence type="ECO:0000256" key="2">
    <source>
        <dbReference type="ARBA" id="ARBA00022695"/>
    </source>
</evidence>
<name>A0A388M847_CHABU</name>
<keyword evidence="10" id="KW-1185">Reference proteome</keyword>
<evidence type="ECO:0000256" key="3">
    <source>
        <dbReference type="ARBA" id="ARBA00022722"/>
    </source>
</evidence>
<dbReference type="EMBL" id="BFEA01000827">
    <property type="protein sequence ID" value="GBG90632.1"/>
    <property type="molecule type" value="Genomic_DNA"/>
</dbReference>
<feature type="region of interest" description="Disordered" evidence="7">
    <location>
        <begin position="1552"/>
        <end position="1591"/>
    </location>
</feature>
<evidence type="ECO:0000256" key="1">
    <source>
        <dbReference type="ARBA" id="ARBA00022679"/>
    </source>
</evidence>
<protein>
    <recommendedName>
        <fullName evidence="8">Integrase catalytic domain-containing protein</fullName>
    </recommendedName>
</protein>
<evidence type="ECO:0000256" key="6">
    <source>
        <dbReference type="ARBA" id="ARBA00022918"/>
    </source>
</evidence>
<evidence type="ECO:0000313" key="10">
    <source>
        <dbReference type="Proteomes" id="UP000265515"/>
    </source>
</evidence>
<keyword evidence="1" id="KW-0808">Transferase</keyword>
<feature type="domain" description="Integrase catalytic" evidence="8">
    <location>
        <begin position="742"/>
        <end position="905"/>
    </location>
</feature>
<evidence type="ECO:0000256" key="5">
    <source>
        <dbReference type="ARBA" id="ARBA00022801"/>
    </source>
</evidence>
<keyword evidence="4" id="KW-0255">Endonuclease</keyword>
<feature type="compositionally biased region" description="Basic and acidic residues" evidence="7">
    <location>
        <begin position="1378"/>
        <end position="1387"/>
    </location>
</feature>